<evidence type="ECO:0000259" key="4">
    <source>
        <dbReference type="SMART" id="SM00829"/>
    </source>
</evidence>
<evidence type="ECO:0000313" key="6">
    <source>
        <dbReference type="Proteomes" id="UP000006524"/>
    </source>
</evidence>
<keyword evidence="3" id="KW-0560">Oxidoreductase</keyword>
<dbReference type="SUPFAM" id="SSF51735">
    <property type="entry name" value="NAD(P)-binding Rossmann-fold domains"/>
    <property type="match status" value="1"/>
</dbReference>
<dbReference type="PANTHER" id="PTHR43401:SF2">
    <property type="entry name" value="L-THREONINE 3-DEHYDROGENASE"/>
    <property type="match status" value="1"/>
</dbReference>
<organism evidence="5 6">
    <name type="scientific">Synechococcus phage S-SM2</name>
    <dbReference type="NCBI Taxonomy" id="444860"/>
    <lineage>
        <taxon>Viruses</taxon>
        <taxon>Duplodnaviria</taxon>
        <taxon>Heunggongvirae</taxon>
        <taxon>Uroviricota</taxon>
        <taxon>Caudoviricetes</taxon>
        <taxon>Pantevenvirales</taxon>
        <taxon>Kyanoviridae</taxon>
        <taxon>Nilusvirus</taxon>
        <taxon>Nilusvirus ssm2</taxon>
    </lineage>
</organism>
<dbReference type="GeneID" id="10326820"/>
<dbReference type="Pfam" id="PF08240">
    <property type="entry name" value="ADH_N"/>
    <property type="match status" value="1"/>
</dbReference>
<dbReference type="OrthoDB" id="30155at10239"/>
<dbReference type="InterPro" id="IPR013154">
    <property type="entry name" value="ADH-like_N"/>
</dbReference>
<accession>E3SJ82</accession>
<sequence>MKAALLEKINDPLAIREVGLSELEVGQVLVRVLVSGLCGAQLHEIRGHKGNEKFLPHLMGHEGCGIVEEVGPGVTTVKVGDKVVMHWRPGSGIESTFPKYLLGDKWISSGKCTTLSEYSIVSENRVTTVPQDTPEDLCAILGCALTTAMGIIDNEADLKFGESVAVIGCGGVGLNLIQAAALKSACPIVAIDCSESKKDLVFTAGASVFAAELKELGDKYDVIIDTTGIPGVIGDAITHLSGKGRMILVGQPAPGRGVEVMNAVNLFSGMGQTIKATQGGKTNPAEDIPRYVRMHQEGILDVKQFVTHRFKLDQVNEAFDLLRSGNAGRIIIEIGV</sequence>
<proteinExistence type="predicted"/>
<dbReference type="GO" id="GO:0016491">
    <property type="term" value="F:oxidoreductase activity"/>
    <property type="evidence" value="ECO:0007669"/>
    <property type="project" value="UniProtKB-KW"/>
</dbReference>
<dbReference type="InterPro" id="IPR036291">
    <property type="entry name" value="NAD(P)-bd_dom_sf"/>
</dbReference>
<protein>
    <submittedName>
        <fullName evidence="5">Zinc-containing alcohol dehydrogenase superfamily protein</fullName>
    </submittedName>
</protein>
<dbReference type="Gene3D" id="3.90.180.10">
    <property type="entry name" value="Medium-chain alcohol dehydrogenases, catalytic domain"/>
    <property type="match status" value="2"/>
</dbReference>
<evidence type="ECO:0000256" key="2">
    <source>
        <dbReference type="ARBA" id="ARBA00022833"/>
    </source>
</evidence>
<dbReference type="InterPro" id="IPR011032">
    <property type="entry name" value="GroES-like_sf"/>
</dbReference>
<dbReference type="SMART" id="SM00829">
    <property type="entry name" value="PKS_ER"/>
    <property type="match status" value="1"/>
</dbReference>
<dbReference type="KEGG" id="vg:10326820"/>
<dbReference type="InterPro" id="IPR050129">
    <property type="entry name" value="Zn_alcohol_dh"/>
</dbReference>
<evidence type="ECO:0000256" key="1">
    <source>
        <dbReference type="ARBA" id="ARBA00022723"/>
    </source>
</evidence>
<keyword evidence="2" id="KW-0862">Zinc</keyword>
<dbReference type="PROSITE" id="PS00059">
    <property type="entry name" value="ADH_ZINC"/>
    <property type="match status" value="1"/>
</dbReference>
<reference evidence="5 6" key="1">
    <citation type="journal article" date="2010" name="Environ. Microbiol.">
        <title>Genomic analysis of oceanic cyanobacterial myoviruses compared with T4-like myoviruses from diverse hosts and environments.</title>
        <authorList>
            <person name="Sullivan M.B."/>
            <person name="Huang K.H."/>
            <person name="Ignacio-Espinoza J.C."/>
            <person name="Berlin A.M."/>
            <person name="Kelly L."/>
            <person name="Weigele P.R."/>
            <person name="DeFrancesco A.S."/>
            <person name="Kern S.E."/>
            <person name="Thompson L.R."/>
            <person name="Young S."/>
            <person name="Yandava C."/>
            <person name="Fu R."/>
            <person name="Krastins B."/>
            <person name="Chase M."/>
            <person name="Sarracino D."/>
            <person name="Osburne M.S."/>
            <person name="Henn M.R."/>
            <person name="Chisholm S.W."/>
        </authorList>
    </citation>
    <scope>NUCLEOTIDE SEQUENCE [LARGE SCALE GENOMIC DNA]</scope>
    <source>
        <strain evidence="5">8017-1</strain>
    </source>
</reference>
<dbReference type="RefSeq" id="YP_004322344.1">
    <property type="nucleotide sequence ID" value="NC_015279.1"/>
</dbReference>
<feature type="domain" description="Enoyl reductase (ER)" evidence="4">
    <location>
        <begin position="8"/>
        <end position="332"/>
    </location>
</feature>
<name>E3SJ82_9CAUD</name>
<dbReference type="GO" id="GO:0008270">
    <property type="term" value="F:zinc ion binding"/>
    <property type="evidence" value="ECO:0007669"/>
    <property type="project" value="InterPro"/>
</dbReference>
<evidence type="ECO:0000313" key="5">
    <source>
        <dbReference type="EMBL" id="ADO97530.1"/>
    </source>
</evidence>
<gene>
    <name evidence="5" type="ORF">SSM2_197</name>
</gene>
<keyword evidence="1" id="KW-0479">Metal-binding</keyword>
<dbReference type="InterPro" id="IPR013149">
    <property type="entry name" value="ADH-like_C"/>
</dbReference>
<dbReference type="SUPFAM" id="SSF50129">
    <property type="entry name" value="GroES-like"/>
    <property type="match status" value="1"/>
</dbReference>
<dbReference type="Gene3D" id="3.40.50.720">
    <property type="entry name" value="NAD(P)-binding Rossmann-like Domain"/>
    <property type="match status" value="1"/>
</dbReference>
<keyword evidence="6" id="KW-1185">Reference proteome</keyword>
<dbReference type="InterPro" id="IPR020843">
    <property type="entry name" value="ER"/>
</dbReference>
<dbReference type="PANTHER" id="PTHR43401">
    <property type="entry name" value="L-THREONINE 3-DEHYDROGENASE"/>
    <property type="match status" value="1"/>
</dbReference>
<dbReference type="EMBL" id="GU071095">
    <property type="protein sequence ID" value="ADO97530.1"/>
    <property type="molecule type" value="Genomic_DNA"/>
</dbReference>
<dbReference type="Pfam" id="PF00107">
    <property type="entry name" value="ADH_zinc_N"/>
    <property type="match status" value="1"/>
</dbReference>
<dbReference type="InterPro" id="IPR002328">
    <property type="entry name" value="ADH_Zn_CS"/>
</dbReference>
<evidence type="ECO:0000256" key="3">
    <source>
        <dbReference type="ARBA" id="ARBA00023002"/>
    </source>
</evidence>
<dbReference type="Proteomes" id="UP000006524">
    <property type="component" value="Segment"/>
</dbReference>